<evidence type="ECO:0000313" key="5">
    <source>
        <dbReference type="Proteomes" id="UP000603708"/>
    </source>
</evidence>
<dbReference type="PANTHER" id="PTHR45228">
    <property type="entry name" value="CYCLIC DI-GMP PHOSPHODIESTERASE TM_0186-RELATED"/>
    <property type="match status" value="1"/>
</dbReference>
<keyword evidence="2" id="KW-1133">Transmembrane helix</keyword>
<keyword evidence="5" id="KW-1185">Reference proteome</keyword>
<evidence type="ECO:0000256" key="1">
    <source>
        <dbReference type="SAM" id="MobiDB-lite"/>
    </source>
</evidence>
<reference evidence="4" key="1">
    <citation type="journal article" date="2014" name="Int. J. Syst. Evol. Microbiol.">
        <title>Complete genome sequence of Corynebacterium casei LMG S-19264T (=DSM 44701T), isolated from a smear-ripened cheese.</title>
        <authorList>
            <consortium name="US DOE Joint Genome Institute (JGI-PGF)"/>
            <person name="Walter F."/>
            <person name="Albersmeier A."/>
            <person name="Kalinowski J."/>
            <person name="Ruckert C."/>
        </authorList>
    </citation>
    <scope>NUCLEOTIDE SEQUENCE</scope>
    <source>
        <strain evidence="4">JCM 5069</strain>
    </source>
</reference>
<gene>
    <name evidence="4" type="ORF">GCM10018793_39630</name>
</gene>
<dbReference type="InterPro" id="IPR003607">
    <property type="entry name" value="HD/PDEase_dom"/>
</dbReference>
<feature type="domain" description="HD" evidence="3">
    <location>
        <begin position="276"/>
        <end position="382"/>
    </location>
</feature>
<evidence type="ECO:0000313" key="4">
    <source>
        <dbReference type="EMBL" id="GHH81680.1"/>
    </source>
</evidence>
<organism evidence="4 5">
    <name type="scientific">Streptomyces sulfonofaciens</name>
    <dbReference type="NCBI Taxonomy" id="68272"/>
    <lineage>
        <taxon>Bacteria</taxon>
        <taxon>Bacillati</taxon>
        <taxon>Actinomycetota</taxon>
        <taxon>Actinomycetes</taxon>
        <taxon>Kitasatosporales</taxon>
        <taxon>Streptomycetaceae</taxon>
        <taxon>Streptomyces</taxon>
    </lineage>
</organism>
<dbReference type="EMBL" id="BNCD01000011">
    <property type="protein sequence ID" value="GHH81680.1"/>
    <property type="molecule type" value="Genomic_DNA"/>
</dbReference>
<accession>A0A919GBX5</accession>
<feature type="compositionally biased region" description="Low complexity" evidence="1">
    <location>
        <begin position="425"/>
        <end position="439"/>
    </location>
</feature>
<dbReference type="InterPro" id="IPR052020">
    <property type="entry name" value="Cyclic_di-GMP/3'3'-cGAMP_PDE"/>
</dbReference>
<dbReference type="AlphaFoldDB" id="A0A919GBX5"/>
<proteinExistence type="predicted"/>
<dbReference type="CDD" id="cd00077">
    <property type="entry name" value="HDc"/>
    <property type="match status" value="1"/>
</dbReference>
<keyword evidence="2" id="KW-0812">Transmembrane</keyword>
<name>A0A919GBX5_9ACTN</name>
<sequence length="445" mass="44855">MPGAAVAGAVNRATGGAAAPVLAGLYGAAALVAAAAAVGTALHGAQERGTALAFGVLIAAGEAARCGRAGDREPAPLAVAGALAYALLGHEAGRATHQDPAQVVTVVLAAVLAGSVPHIAAGRGPHPDHVVRRVLTVAFAAVCAHPLRSAGPTGEDPEQGATQVLLIALLLAATVLCDAVLAAALACVRGGRPFERLLRDEVRARRGLGSALAATGAAMSLGVAVAGLWALPLFSLPLMLTQLSYRRHAAVRALYLQTVASLARATEIAGCTPRGHARRVAALSRAIGRDLGLGRHDLTVLEYAALMHDTGQLSLLDPVPAGATASLPADEQRRIARLGGAVVRRTGVDAAVAEAVEQQAAPYREQPLAARVVRVANAYDEMAREGGPAGPLAALERLRLAGGDYQPEIVEALARVLARDGVPTADAAPVGEGAAARDGAPARDG</sequence>
<dbReference type="PANTHER" id="PTHR45228:SF4">
    <property type="entry name" value="LIPOPROTEIN"/>
    <property type="match status" value="1"/>
</dbReference>
<keyword evidence="4" id="KW-0449">Lipoprotein</keyword>
<feature type="region of interest" description="Disordered" evidence="1">
    <location>
        <begin position="424"/>
        <end position="445"/>
    </location>
</feature>
<evidence type="ECO:0000259" key="3">
    <source>
        <dbReference type="Pfam" id="PF01966"/>
    </source>
</evidence>
<keyword evidence="2" id="KW-0472">Membrane</keyword>
<evidence type="ECO:0000256" key="2">
    <source>
        <dbReference type="SAM" id="Phobius"/>
    </source>
</evidence>
<dbReference type="InterPro" id="IPR006674">
    <property type="entry name" value="HD_domain"/>
</dbReference>
<protein>
    <submittedName>
        <fullName evidence="4">Lipoprotein</fullName>
    </submittedName>
</protein>
<dbReference type="Pfam" id="PF01966">
    <property type="entry name" value="HD"/>
    <property type="match status" value="1"/>
</dbReference>
<dbReference type="Gene3D" id="1.10.3210.10">
    <property type="entry name" value="Hypothetical protein af1432"/>
    <property type="match status" value="1"/>
</dbReference>
<comment type="caution">
    <text evidence="4">The sequence shown here is derived from an EMBL/GenBank/DDBJ whole genome shotgun (WGS) entry which is preliminary data.</text>
</comment>
<dbReference type="SUPFAM" id="SSF109604">
    <property type="entry name" value="HD-domain/PDEase-like"/>
    <property type="match status" value="1"/>
</dbReference>
<feature type="transmembrane region" description="Helical" evidence="2">
    <location>
        <begin position="208"/>
        <end position="231"/>
    </location>
</feature>
<feature type="transmembrane region" description="Helical" evidence="2">
    <location>
        <begin position="164"/>
        <end position="188"/>
    </location>
</feature>
<reference evidence="4" key="2">
    <citation type="submission" date="2020-09" db="EMBL/GenBank/DDBJ databases">
        <authorList>
            <person name="Sun Q."/>
            <person name="Ohkuma M."/>
        </authorList>
    </citation>
    <scope>NUCLEOTIDE SEQUENCE</scope>
    <source>
        <strain evidence="4">JCM 5069</strain>
    </source>
</reference>
<dbReference type="Proteomes" id="UP000603708">
    <property type="component" value="Unassembled WGS sequence"/>
</dbReference>